<dbReference type="PANTHER" id="PTHR35089:SF1">
    <property type="entry name" value="CHAPERONE PROTEIN SKP"/>
    <property type="match status" value="1"/>
</dbReference>
<comment type="caution">
    <text evidence="4">The sequence shown here is derived from an EMBL/GenBank/DDBJ whole genome shotgun (WGS) entry which is preliminary data.</text>
</comment>
<protein>
    <submittedName>
        <fullName evidence="4">OmpH family outer membrane protein</fullName>
    </submittedName>
</protein>
<sequence length="167" mass="19449">MFKKLLIVLLCAMPLSAFAQYKFGNFNSQEIMSVMPERAAAEKTFSDFTKKYEDEFLKLREEFDKKYKDFMATQDSLPENIKTRRMQEVDELQNRIRNFQQIAQEDLEKKQQELYAPIQQKLLDAIKAVGEEQKFTYIFDLAVPSIVYSGAPSEDITPLLKAKLGIK</sequence>
<keyword evidence="5" id="KW-1185">Reference proteome</keyword>
<name>A0ABT1MKA0_9BACT</name>
<feature type="signal peptide" evidence="3">
    <location>
        <begin position="1"/>
        <end position="19"/>
    </location>
</feature>
<dbReference type="SUPFAM" id="SSF111384">
    <property type="entry name" value="OmpH-like"/>
    <property type="match status" value="1"/>
</dbReference>
<dbReference type="Gene3D" id="3.30.910.20">
    <property type="entry name" value="Skp domain"/>
    <property type="match status" value="1"/>
</dbReference>
<organism evidence="4 5">
    <name type="scientific">Coprobacter tertius</name>
    <dbReference type="NCBI Taxonomy" id="2944915"/>
    <lineage>
        <taxon>Bacteria</taxon>
        <taxon>Pseudomonadati</taxon>
        <taxon>Bacteroidota</taxon>
        <taxon>Bacteroidia</taxon>
        <taxon>Bacteroidales</taxon>
        <taxon>Barnesiellaceae</taxon>
        <taxon>Coprobacter</taxon>
    </lineage>
</organism>
<feature type="chain" id="PRO_5047056344" evidence="3">
    <location>
        <begin position="20"/>
        <end position="167"/>
    </location>
</feature>
<evidence type="ECO:0000256" key="2">
    <source>
        <dbReference type="ARBA" id="ARBA00022729"/>
    </source>
</evidence>
<dbReference type="EMBL" id="JANDHW010000021">
    <property type="protein sequence ID" value="MCP9613069.1"/>
    <property type="molecule type" value="Genomic_DNA"/>
</dbReference>
<dbReference type="InterPro" id="IPR024930">
    <property type="entry name" value="Skp_dom_sf"/>
</dbReference>
<proteinExistence type="inferred from homology"/>
<keyword evidence="2 3" id="KW-0732">Signal</keyword>
<reference evidence="4 5" key="1">
    <citation type="submission" date="2022-07" db="EMBL/GenBank/DDBJ databases">
        <title>Fecal culturing of patients with breast cancer.</title>
        <authorList>
            <person name="Teng N.M.Y."/>
            <person name="Kiu R."/>
            <person name="Evans R."/>
            <person name="Baker D.J."/>
            <person name="Zenner C."/>
            <person name="Robinson S.D."/>
            <person name="Hall L.J."/>
        </authorList>
    </citation>
    <scope>NUCLEOTIDE SEQUENCE [LARGE SCALE GENOMIC DNA]</scope>
    <source>
        <strain evidence="4 5">LH1063</strain>
    </source>
</reference>
<accession>A0ABT1MKA0</accession>
<dbReference type="SMART" id="SM00935">
    <property type="entry name" value="OmpH"/>
    <property type="match status" value="1"/>
</dbReference>
<dbReference type="PANTHER" id="PTHR35089">
    <property type="entry name" value="CHAPERONE PROTEIN SKP"/>
    <property type="match status" value="1"/>
</dbReference>
<comment type="similarity">
    <text evidence="1">Belongs to the Skp family.</text>
</comment>
<gene>
    <name evidence="4" type="ORF">NMU02_13300</name>
</gene>
<dbReference type="Pfam" id="PF03938">
    <property type="entry name" value="OmpH"/>
    <property type="match status" value="1"/>
</dbReference>
<evidence type="ECO:0000256" key="3">
    <source>
        <dbReference type="SAM" id="SignalP"/>
    </source>
</evidence>
<dbReference type="InterPro" id="IPR005632">
    <property type="entry name" value="Chaperone_Skp"/>
</dbReference>
<evidence type="ECO:0000256" key="1">
    <source>
        <dbReference type="ARBA" id="ARBA00009091"/>
    </source>
</evidence>
<dbReference type="Proteomes" id="UP001205603">
    <property type="component" value="Unassembled WGS sequence"/>
</dbReference>
<evidence type="ECO:0000313" key="4">
    <source>
        <dbReference type="EMBL" id="MCP9613069.1"/>
    </source>
</evidence>
<dbReference type="RefSeq" id="WP_255028457.1">
    <property type="nucleotide sequence ID" value="NZ_JANDHW010000021.1"/>
</dbReference>
<evidence type="ECO:0000313" key="5">
    <source>
        <dbReference type="Proteomes" id="UP001205603"/>
    </source>
</evidence>